<evidence type="ECO:0000259" key="14">
    <source>
        <dbReference type="SMART" id="SM00632"/>
    </source>
</evidence>
<name>A0ABW3FUM8_9PSEU</name>
<keyword evidence="10 12" id="KW-0326">Glycosidase</keyword>
<evidence type="ECO:0000313" key="16">
    <source>
        <dbReference type="EMBL" id="MFD0920022.1"/>
    </source>
</evidence>
<dbReference type="EMBL" id="JBHTIW010000005">
    <property type="protein sequence ID" value="MFD0920022.1"/>
    <property type="molecule type" value="Genomic_DNA"/>
</dbReference>
<dbReference type="SUPFAM" id="SSF51011">
    <property type="entry name" value="Glycosyl hydrolase domain"/>
    <property type="match status" value="1"/>
</dbReference>
<dbReference type="InterPro" id="IPR017853">
    <property type="entry name" value="GH"/>
</dbReference>
<dbReference type="InterPro" id="IPR006046">
    <property type="entry name" value="Alpha_amylase"/>
</dbReference>
<evidence type="ECO:0000256" key="10">
    <source>
        <dbReference type="ARBA" id="ARBA00023295"/>
    </source>
</evidence>
<evidence type="ECO:0000256" key="1">
    <source>
        <dbReference type="ARBA" id="ARBA00000548"/>
    </source>
</evidence>
<evidence type="ECO:0000256" key="4">
    <source>
        <dbReference type="ARBA" id="ARBA00012595"/>
    </source>
</evidence>
<dbReference type="SUPFAM" id="SSF51445">
    <property type="entry name" value="(Trans)glycosidases"/>
    <property type="match status" value="1"/>
</dbReference>
<evidence type="ECO:0000256" key="13">
    <source>
        <dbReference type="SAM" id="SignalP"/>
    </source>
</evidence>
<dbReference type="EC" id="3.2.1.1" evidence="4 12"/>
<feature type="chain" id="PRO_5045497275" description="Alpha-amylase" evidence="13">
    <location>
        <begin position="26"/>
        <end position="470"/>
    </location>
</feature>
<feature type="domain" description="Glycosyl hydrolase family 13 catalytic" evidence="15">
    <location>
        <begin position="30"/>
        <end position="374"/>
    </location>
</feature>
<evidence type="ECO:0000256" key="7">
    <source>
        <dbReference type="ARBA" id="ARBA00022801"/>
    </source>
</evidence>
<dbReference type="Pfam" id="PF00128">
    <property type="entry name" value="Alpha-amylase"/>
    <property type="match status" value="1"/>
</dbReference>
<evidence type="ECO:0000313" key="17">
    <source>
        <dbReference type="Proteomes" id="UP001597018"/>
    </source>
</evidence>
<dbReference type="Gene3D" id="3.20.20.80">
    <property type="entry name" value="Glycosidases"/>
    <property type="match status" value="1"/>
</dbReference>
<dbReference type="Gene3D" id="2.60.40.1180">
    <property type="entry name" value="Golgi alpha-mannosidase II"/>
    <property type="match status" value="1"/>
</dbReference>
<feature type="signal peptide" evidence="13">
    <location>
        <begin position="1"/>
        <end position="25"/>
    </location>
</feature>
<reference evidence="17" key="1">
    <citation type="journal article" date="2019" name="Int. J. Syst. Evol. Microbiol.">
        <title>The Global Catalogue of Microorganisms (GCM) 10K type strain sequencing project: providing services to taxonomists for standard genome sequencing and annotation.</title>
        <authorList>
            <consortium name="The Broad Institute Genomics Platform"/>
            <consortium name="The Broad Institute Genome Sequencing Center for Infectious Disease"/>
            <person name="Wu L."/>
            <person name="Ma J."/>
        </authorList>
    </citation>
    <scope>NUCLEOTIDE SEQUENCE [LARGE SCALE GENOMIC DNA]</scope>
    <source>
        <strain evidence="17">CCUG 56401</strain>
    </source>
</reference>
<evidence type="ECO:0000256" key="3">
    <source>
        <dbReference type="ARBA" id="ARBA00008061"/>
    </source>
</evidence>
<dbReference type="Proteomes" id="UP001597018">
    <property type="component" value="Unassembled WGS sequence"/>
</dbReference>
<evidence type="ECO:0000256" key="5">
    <source>
        <dbReference type="ARBA" id="ARBA00017303"/>
    </source>
</evidence>
<dbReference type="RefSeq" id="WP_263247488.1">
    <property type="nucleotide sequence ID" value="NZ_BAABLT010000008.1"/>
</dbReference>
<keyword evidence="8" id="KW-0106">Calcium</keyword>
<dbReference type="InterPro" id="IPR013780">
    <property type="entry name" value="Glyco_hydro_b"/>
</dbReference>
<feature type="domain" description="Alpha-amylase C-terminal" evidence="14">
    <location>
        <begin position="383"/>
        <end position="468"/>
    </location>
</feature>
<keyword evidence="17" id="KW-1185">Reference proteome</keyword>
<dbReference type="Pfam" id="PF02806">
    <property type="entry name" value="Alpha-amylase_C"/>
    <property type="match status" value="1"/>
</dbReference>
<keyword evidence="7 12" id="KW-0378">Hydrolase</keyword>
<accession>A0ABW3FUM8</accession>
<proteinExistence type="inferred from homology"/>
<evidence type="ECO:0000256" key="2">
    <source>
        <dbReference type="ARBA" id="ARBA00001913"/>
    </source>
</evidence>
<dbReference type="CDD" id="cd11317">
    <property type="entry name" value="AmyAc_bac_euk_AmyA"/>
    <property type="match status" value="1"/>
</dbReference>
<dbReference type="SMART" id="SM00632">
    <property type="entry name" value="Aamy_C"/>
    <property type="match status" value="1"/>
</dbReference>
<organism evidence="16 17">
    <name type="scientific">Saccharopolyspora rosea</name>
    <dbReference type="NCBI Taxonomy" id="524884"/>
    <lineage>
        <taxon>Bacteria</taxon>
        <taxon>Bacillati</taxon>
        <taxon>Actinomycetota</taxon>
        <taxon>Actinomycetes</taxon>
        <taxon>Pseudonocardiales</taxon>
        <taxon>Pseudonocardiaceae</taxon>
        <taxon>Saccharopolyspora</taxon>
    </lineage>
</organism>
<evidence type="ECO:0000256" key="12">
    <source>
        <dbReference type="RuleBase" id="RU361134"/>
    </source>
</evidence>
<comment type="similarity">
    <text evidence="3 11">Belongs to the glycosyl hydrolase 13 family.</text>
</comment>
<dbReference type="PRINTS" id="PR00110">
    <property type="entry name" value="ALPHAAMYLASE"/>
</dbReference>
<keyword evidence="6" id="KW-0479">Metal-binding</keyword>
<evidence type="ECO:0000259" key="15">
    <source>
        <dbReference type="SMART" id="SM00642"/>
    </source>
</evidence>
<evidence type="ECO:0000256" key="8">
    <source>
        <dbReference type="ARBA" id="ARBA00022837"/>
    </source>
</evidence>
<dbReference type="PANTHER" id="PTHR43447">
    <property type="entry name" value="ALPHA-AMYLASE"/>
    <property type="match status" value="1"/>
</dbReference>
<evidence type="ECO:0000256" key="6">
    <source>
        <dbReference type="ARBA" id="ARBA00022723"/>
    </source>
</evidence>
<comment type="caution">
    <text evidence="16">The sequence shown here is derived from an EMBL/GenBank/DDBJ whole genome shotgun (WGS) entry which is preliminary data.</text>
</comment>
<comment type="cofactor">
    <cofactor evidence="2">
        <name>Ca(2+)</name>
        <dbReference type="ChEBI" id="CHEBI:29108"/>
    </cofactor>
</comment>
<dbReference type="SMART" id="SM00642">
    <property type="entry name" value="Aamy"/>
    <property type="match status" value="1"/>
</dbReference>
<protein>
    <recommendedName>
        <fullName evidence="5 12">Alpha-amylase</fullName>
        <ecNumber evidence="4 12">3.2.1.1</ecNumber>
    </recommendedName>
</protein>
<evidence type="ECO:0000256" key="11">
    <source>
        <dbReference type="RuleBase" id="RU003615"/>
    </source>
</evidence>
<dbReference type="InterPro" id="IPR031319">
    <property type="entry name" value="A-amylase_C"/>
</dbReference>
<dbReference type="InterPro" id="IPR006048">
    <property type="entry name" value="A-amylase/branching_C"/>
</dbReference>
<comment type="catalytic activity">
    <reaction evidence="1 12">
        <text>Endohydrolysis of (1-&gt;4)-alpha-D-glucosidic linkages in polysaccharides containing three or more (1-&gt;4)-alpha-linked D-glucose units.</text>
        <dbReference type="EC" id="3.2.1.1"/>
    </reaction>
</comment>
<keyword evidence="9 12" id="KW-0119">Carbohydrate metabolism</keyword>
<keyword evidence="13" id="KW-0732">Signal</keyword>
<dbReference type="InterPro" id="IPR006047">
    <property type="entry name" value="GH13_cat_dom"/>
</dbReference>
<evidence type="ECO:0000256" key="9">
    <source>
        <dbReference type="ARBA" id="ARBA00023277"/>
    </source>
</evidence>
<gene>
    <name evidence="16" type="ORF">ACFQ16_09740</name>
</gene>
<sequence length="470" mass="49408">MAWLGAAVAAASAVPAALPAGTATAATDNDTIVQLFEWPWASVASECTNVLGPKGYGAVQVSPPASSASLPDKGHPWWEVYQPNSYALNSRMGNREEFQNMVATCHAAGVKVYADAVLNHMTGQDGGGTGYDGTSFPDKYDYPNLYTKDDFHQPPCTVNNYTDAHNVQFCELEGLADLKTESDGVRTKLAGYLNDLESLGVDGFRLDAAKHIPVDDIAAIEGKLGKPAFIYQEVSAGGSGDAVQPNQYEPTGSLLEFRFGRGLKSAFQGSIAGLSDFGSGMEPSDKAVSFVDNHDTQRDGSTLSYKDGQQYVLANIFALGWNYGTPKVMSSYTFNGHDDSPPAGSDGKVSPVKCGSGWECEHQKRPIANMVGFHNAVRGTDVANWWSNGNNQIAFSRGAKGFVAINNEGGTLAQTLQTGLPAGTYCDVIHGDLGNGGCTGPTVTVGPDGKAQLSVNASDAVAIHAGAKVS</sequence>